<dbReference type="AlphaFoldDB" id="A0A0K1E6C0"/>
<name>A0A0K1E6C0_CHOCO</name>
<dbReference type="EMBL" id="CP012159">
    <property type="protein sequence ID" value="AKT36404.1"/>
    <property type="molecule type" value="Genomic_DNA"/>
</dbReference>
<gene>
    <name evidence="1" type="ORF">CMC5_005170</name>
</gene>
<dbReference type="KEGG" id="ccro:CMC5_005170"/>
<keyword evidence="2" id="KW-1185">Reference proteome</keyword>
<dbReference type="STRING" id="52.CMC5_005170"/>
<dbReference type="RefSeq" id="WP_050428924.1">
    <property type="nucleotide sequence ID" value="NZ_CP012159.1"/>
</dbReference>
<proteinExistence type="predicted"/>
<evidence type="ECO:0000313" key="1">
    <source>
        <dbReference type="EMBL" id="AKT36404.1"/>
    </source>
</evidence>
<evidence type="ECO:0008006" key="3">
    <source>
        <dbReference type="Google" id="ProtNLM"/>
    </source>
</evidence>
<dbReference type="SUPFAM" id="SSF159245">
    <property type="entry name" value="AttH-like"/>
    <property type="match status" value="1"/>
</dbReference>
<dbReference type="PATRIC" id="fig|52.7.peg.553"/>
<accession>A0A0K1E6C0</accession>
<protein>
    <recommendedName>
        <fullName evidence="3">Tocopherol cyclase</fullName>
    </recommendedName>
</protein>
<dbReference type="Proteomes" id="UP000067626">
    <property type="component" value="Chromosome"/>
</dbReference>
<sequence length="341" mass="37762">MGSQASGVLVERVNHARYDGQREGFYESFFQRANHPTRPLAFWVRYTLFSPADHPELARGELWAILFDGETGAHHAAKEELPFASRCGFARDGFSVTVGDARLAPGQLAGAAGAGAERIGWDLSWEGGERPLLLLPKALYEARLPRAKSLVGAPLCVYRGTIRVGEQEIPVDGWVGSQNHNWGTRHTDRYAWGQVAGFDGAPKTFLEVATARLKLGPIWTPPITPLVLRHEGEEFALNSVRDLIRTKAVVEGFSWRFQAEDERVAVEGSLHAPIEDFVGLRYENPPGGDKHCLNTKIGSCELTVRRKRAGHVVSVETLRADRRAAFEILTDERDHGVPIRV</sequence>
<organism evidence="1 2">
    <name type="scientific">Chondromyces crocatus</name>
    <dbReference type="NCBI Taxonomy" id="52"/>
    <lineage>
        <taxon>Bacteria</taxon>
        <taxon>Pseudomonadati</taxon>
        <taxon>Myxococcota</taxon>
        <taxon>Polyangia</taxon>
        <taxon>Polyangiales</taxon>
        <taxon>Polyangiaceae</taxon>
        <taxon>Chondromyces</taxon>
    </lineage>
</organism>
<reference evidence="1 2" key="1">
    <citation type="submission" date="2015-07" db="EMBL/GenBank/DDBJ databases">
        <title>Genome analysis of myxobacterium Chondromyces crocatus Cm c5 reveals a high potential for natural compound synthesis and the genetic basis for the loss of fruiting body formation.</title>
        <authorList>
            <person name="Zaburannyi N."/>
            <person name="Bunk B."/>
            <person name="Maier J."/>
            <person name="Overmann J."/>
            <person name="Mueller R."/>
        </authorList>
    </citation>
    <scope>NUCLEOTIDE SEQUENCE [LARGE SCALE GENOMIC DNA]</scope>
    <source>
        <strain evidence="1 2">Cm c5</strain>
    </source>
</reference>
<evidence type="ECO:0000313" key="2">
    <source>
        <dbReference type="Proteomes" id="UP000067626"/>
    </source>
</evidence>